<organism evidence="1">
    <name type="scientific">freshwater metagenome</name>
    <dbReference type="NCBI Taxonomy" id="449393"/>
    <lineage>
        <taxon>unclassified sequences</taxon>
        <taxon>metagenomes</taxon>
        <taxon>ecological metagenomes</taxon>
    </lineage>
</organism>
<protein>
    <submittedName>
        <fullName evidence="1">Unannotated protein</fullName>
    </submittedName>
</protein>
<reference evidence="1" key="1">
    <citation type="submission" date="2020-05" db="EMBL/GenBank/DDBJ databases">
        <authorList>
            <person name="Chiriac C."/>
            <person name="Salcher M."/>
            <person name="Ghai R."/>
            <person name="Kavagutti S V."/>
        </authorList>
    </citation>
    <scope>NUCLEOTIDE SEQUENCE</scope>
</reference>
<evidence type="ECO:0000313" key="1">
    <source>
        <dbReference type="EMBL" id="CAB4801725.1"/>
    </source>
</evidence>
<name>A0A6J6XZU0_9ZZZZ</name>
<sequence length="111" mass="12401">MGVGRMQCCVNFLCGHSLRGSRRGRGQDSAWHGGQAGREKHGHLIATSGTEGLFNFGRVLMHATDFVGRHGIHHFTTEQRILQSPARARGTRCSNDNNVIWFDKVSSQQRR</sequence>
<proteinExistence type="predicted"/>
<dbReference type="AlphaFoldDB" id="A0A6J6XZU0"/>
<dbReference type="EMBL" id="CAFAAK010000123">
    <property type="protein sequence ID" value="CAB4801725.1"/>
    <property type="molecule type" value="Genomic_DNA"/>
</dbReference>
<gene>
    <name evidence="1" type="ORF">UFOPK3024_00645</name>
</gene>
<accession>A0A6J6XZU0</accession>